<evidence type="ECO:0000259" key="9">
    <source>
        <dbReference type="PROSITE" id="PS51083"/>
    </source>
</evidence>
<dbReference type="InterPro" id="IPR007529">
    <property type="entry name" value="Znf_HIT"/>
</dbReference>
<feature type="compositionally biased region" description="Basic and acidic residues" evidence="8">
    <location>
        <begin position="174"/>
        <end position="189"/>
    </location>
</feature>
<dbReference type="Pfam" id="PF04438">
    <property type="entry name" value="zf-HIT"/>
    <property type="match status" value="1"/>
</dbReference>
<feature type="region of interest" description="Disordered" evidence="8">
    <location>
        <begin position="161"/>
        <end position="267"/>
    </location>
</feature>
<dbReference type="Gene3D" id="3.30.60.190">
    <property type="match status" value="1"/>
</dbReference>
<organism evidence="10 11">
    <name type="scientific">Sugiyamaella lignohabitans</name>
    <dbReference type="NCBI Taxonomy" id="796027"/>
    <lineage>
        <taxon>Eukaryota</taxon>
        <taxon>Fungi</taxon>
        <taxon>Dikarya</taxon>
        <taxon>Ascomycota</taxon>
        <taxon>Saccharomycotina</taxon>
        <taxon>Dipodascomycetes</taxon>
        <taxon>Dipodascales</taxon>
        <taxon>Trichomonascaceae</taxon>
        <taxon>Sugiyamaella</taxon>
    </lineage>
</organism>
<proteinExistence type="inferred from homology"/>
<keyword evidence="2" id="KW-0479">Metal-binding</keyword>
<dbReference type="EMBL" id="CP014500">
    <property type="protein sequence ID" value="ANB11536.1"/>
    <property type="molecule type" value="Genomic_DNA"/>
</dbReference>
<evidence type="ECO:0000256" key="4">
    <source>
        <dbReference type="ARBA" id="ARBA00022833"/>
    </source>
</evidence>
<feature type="domain" description="HIT-type" evidence="9">
    <location>
        <begin position="9"/>
        <end position="43"/>
    </location>
</feature>
<dbReference type="AlphaFoldDB" id="A0A167CD75"/>
<sequence>MDSDLANLCEQCFKNEFKYKCPACAIRTCSLECSKLHKQQTKCTGLVDPAKYFSRHDIAASPAIINRDYSFLQTLDRELVLGKRTVSEVLTASNSGKRSRQQQIQQRRRGGQRSDERLVNGIRVKQLPQGMQRSISNKSGWNNKRKKYFWTVEWIFIHSNGDSSETVGETSKNQIKDEETKREETKEEVEGTSDDIQEQPIDQKSPDGDSTSIEQNSIADDTKERITEQKSSDSDSTSIEQNSIADDTKERITEEKNPDIDSTNIEQNSIGDGARITCTKEVPDSEILDEAARRIYKFSPGGTDLPAASKLAVYLKKVDCPANKPQLIKLDGEKPLAEALAGQCVLEYPTLFAIIGKQGSHEPTDLPAGYLLDEGDASSDSSTDSSDDSSTTASDSSSSSSESDSPPAEESSKGP</sequence>
<dbReference type="RefSeq" id="XP_018734013.1">
    <property type="nucleotide sequence ID" value="XM_018881420.1"/>
</dbReference>
<keyword evidence="1" id="KW-0597">Phosphoprotein</keyword>
<feature type="compositionally biased region" description="Low complexity" evidence="8">
    <location>
        <begin position="378"/>
        <end position="409"/>
    </location>
</feature>
<keyword evidence="11" id="KW-1185">Reference proteome</keyword>
<comment type="similarity">
    <text evidence="6">Belongs to the BCD1 family.</text>
</comment>
<dbReference type="Proteomes" id="UP000189580">
    <property type="component" value="Chromosome c"/>
</dbReference>
<feature type="compositionally biased region" description="Polar residues" evidence="8">
    <location>
        <begin position="234"/>
        <end position="245"/>
    </location>
</feature>
<evidence type="ECO:0000256" key="5">
    <source>
        <dbReference type="ARBA" id="ARBA00049598"/>
    </source>
</evidence>
<dbReference type="Pfam" id="PF25790">
    <property type="entry name" value="BCD1"/>
    <property type="match status" value="1"/>
</dbReference>
<dbReference type="SUPFAM" id="SSF144232">
    <property type="entry name" value="HIT/MYND zinc finger-like"/>
    <property type="match status" value="1"/>
</dbReference>
<evidence type="ECO:0000256" key="1">
    <source>
        <dbReference type="ARBA" id="ARBA00022553"/>
    </source>
</evidence>
<feature type="compositionally biased region" description="Polar residues" evidence="8">
    <location>
        <begin position="129"/>
        <end position="138"/>
    </location>
</feature>
<dbReference type="GO" id="GO:0008270">
    <property type="term" value="F:zinc ion binding"/>
    <property type="evidence" value="ECO:0007669"/>
    <property type="project" value="UniProtKB-UniRule"/>
</dbReference>
<evidence type="ECO:0000256" key="2">
    <source>
        <dbReference type="ARBA" id="ARBA00022723"/>
    </source>
</evidence>
<evidence type="ECO:0000256" key="6">
    <source>
        <dbReference type="ARBA" id="ARBA00049654"/>
    </source>
</evidence>
<keyword evidence="4" id="KW-0862">Zinc</keyword>
<evidence type="ECO:0000313" key="11">
    <source>
        <dbReference type="Proteomes" id="UP000189580"/>
    </source>
</evidence>
<evidence type="ECO:0000256" key="3">
    <source>
        <dbReference type="ARBA" id="ARBA00022771"/>
    </source>
</evidence>
<dbReference type="GO" id="GO:0000463">
    <property type="term" value="P:maturation of LSU-rRNA from tricistronic rRNA transcript (SSU-rRNA, 5.8S rRNA, LSU-rRNA)"/>
    <property type="evidence" value="ECO:0007669"/>
    <property type="project" value="TreeGrafter"/>
</dbReference>
<dbReference type="PROSITE" id="PS51083">
    <property type="entry name" value="ZF_HIT"/>
    <property type="match status" value="1"/>
</dbReference>
<dbReference type="KEGG" id="slb:AWJ20_4353"/>
<dbReference type="InterPro" id="IPR057721">
    <property type="entry name" value="BCD1_alpha/beta"/>
</dbReference>
<comment type="function">
    <text evidence="5">Required for box C/D snoRNAs accumulation involved in snoRNA processing, snoRNA transport to the nucleolus and ribosome biogenesis.</text>
</comment>
<evidence type="ECO:0000256" key="7">
    <source>
        <dbReference type="PROSITE-ProRule" id="PRU00453"/>
    </source>
</evidence>
<dbReference type="GO" id="GO:0070761">
    <property type="term" value="C:pre-snoRNP complex"/>
    <property type="evidence" value="ECO:0007669"/>
    <property type="project" value="TreeGrafter"/>
</dbReference>
<dbReference type="PANTHER" id="PTHR13483">
    <property type="entry name" value="BOX C_D SNORNA PROTEIN 1-RELATED"/>
    <property type="match status" value="1"/>
</dbReference>
<feature type="region of interest" description="Disordered" evidence="8">
    <location>
        <begin position="363"/>
        <end position="415"/>
    </location>
</feature>
<feature type="compositionally biased region" description="Basic and acidic residues" evidence="8">
    <location>
        <begin position="220"/>
        <end position="233"/>
    </location>
</feature>
<dbReference type="GeneID" id="30036476"/>
<evidence type="ECO:0000313" key="10">
    <source>
        <dbReference type="EMBL" id="ANB11536.1"/>
    </source>
</evidence>
<feature type="compositionally biased region" description="Polar residues" evidence="8">
    <location>
        <begin position="208"/>
        <end position="219"/>
    </location>
</feature>
<dbReference type="GO" id="GO:0005634">
    <property type="term" value="C:nucleus"/>
    <property type="evidence" value="ECO:0007669"/>
    <property type="project" value="TreeGrafter"/>
</dbReference>
<dbReference type="GO" id="GO:0048254">
    <property type="term" value="P:snoRNA localization"/>
    <property type="evidence" value="ECO:0007669"/>
    <property type="project" value="TreeGrafter"/>
</dbReference>
<accession>A0A167CD75</accession>
<feature type="region of interest" description="Disordered" evidence="8">
    <location>
        <begin position="91"/>
        <end position="138"/>
    </location>
</feature>
<dbReference type="GO" id="GO:0000492">
    <property type="term" value="P:box C/D snoRNP assembly"/>
    <property type="evidence" value="ECO:0007669"/>
    <property type="project" value="TreeGrafter"/>
</dbReference>
<evidence type="ECO:0000256" key="8">
    <source>
        <dbReference type="SAM" id="MobiDB-lite"/>
    </source>
</evidence>
<feature type="compositionally biased region" description="Basic and acidic residues" evidence="8">
    <location>
        <begin position="246"/>
        <end position="259"/>
    </location>
</feature>
<dbReference type="CDD" id="cd23023">
    <property type="entry name" value="zf-HIT_BCD1"/>
    <property type="match status" value="1"/>
</dbReference>
<reference evidence="10 11" key="1">
    <citation type="submission" date="2016-02" db="EMBL/GenBank/DDBJ databases">
        <title>Complete genome sequence and transcriptome regulation of the pentose utilising yeast Sugiyamaella lignohabitans.</title>
        <authorList>
            <person name="Bellasio M."/>
            <person name="Peymann A."/>
            <person name="Valli M."/>
            <person name="Sipitzky M."/>
            <person name="Graf A."/>
            <person name="Sauer M."/>
            <person name="Marx H."/>
            <person name="Mattanovich D."/>
        </authorList>
    </citation>
    <scope>NUCLEOTIDE SEQUENCE [LARGE SCALE GENOMIC DNA]</scope>
    <source>
        <strain evidence="10 11">CBS 10342</strain>
    </source>
</reference>
<protein>
    <submittedName>
        <fullName evidence="10">Bcd1p</fullName>
    </submittedName>
</protein>
<dbReference type="PANTHER" id="PTHR13483:SF3">
    <property type="entry name" value="BOX C_D SNORNA PROTEIN 1"/>
    <property type="match status" value="1"/>
</dbReference>
<feature type="compositionally biased region" description="Polar residues" evidence="8">
    <location>
        <begin position="161"/>
        <end position="173"/>
    </location>
</feature>
<name>A0A167CD75_9ASCO</name>
<dbReference type="InterPro" id="IPR051639">
    <property type="entry name" value="BCD1"/>
</dbReference>
<keyword evidence="3 7" id="KW-0863">Zinc-finger</keyword>
<gene>
    <name evidence="10" type="primary">BCD1</name>
    <name evidence="10" type="ORF">AWJ20_4353</name>
</gene>
<dbReference type="OrthoDB" id="272357at2759"/>